<reference evidence="2 3" key="2">
    <citation type="submission" date="2019-01" db="EMBL/GenBank/DDBJ databases">
        <title>The decoding of complex shrimp genome reveals the adaptation for benthos swimmer, frequently molting mechanism and breeding impact on genome.</title>
        <authorList>
            <person name="Sun Y."/>
            <person name="Gao Y."/>
            <person name="Yu Y."/>
        </authorList>
    </citation>
    <scope>NUCLEOTIDE SEQUENCE [LARGE SCALE GENOMIC DNA]</scope>
    <source>
        <tissue evidence="2">Muscle</tissue>
    </source>
</reference>
<gene>
    <name evidence="2" type="ORF">C7M84_016841</name>
</gene>
<dbReference type="EMBL" id="QCYY01003119">
    <property type="protein sequence ID" value="ROT65220.1"/>
    <property type="molecule type" value="Genomic_DNA"/>
</dbReference>
<dbReference type="Proteomes" id="UP000283509">
    <property type="component" value="Unassembled WGS sequence"/>
</dbReference>
<evidence type="ECO:0000313" key="3">
    <source>
        <dbReference type="Proteomes" id="UP000283509"/>
    </source>
</evidence>
<accession>A0A3R7M261</accession>
<evidence type="ECO:0000256" key="1">
    <source>
        <dbReference type="SAM" id="MobiDB-lite"/>
    </source>
</evidence>
<comment type="caution">
    <text evidence="2">The sequence shown here is derived from an EMBL/GenBank/DDBJ whole genome shotgun (WGS) entry which is preliminary data.</text>
</comment>
<organism evidence="2 3">
    <name type="scientific">Penaeus vannamei</name>
    <name type="common">Whiteleg shrimp</name>
    <name type="synonym">Litopenaeus vannamei</name>
    <dbReference type="NCBI Taxonomy" id="6689"/>
    <lineage>
        <taxon>Eukaryota</taxon>
        <taxon>Metazoa</taxon>
        <taxon>Ecdysozoa</taxon>
        <taxon>Arthropoda</taxon>
        <taxon>Crustacea</taxon>
        <taxon>Multicrustacea</taxon>
        <taxon>Malacostraca</taxon>
        <taxon>Eumalacostraca</taxon>
        <taxon>Eucarida</taxon>
        <taxon>Decapoda</taxon>
        <taxon>Dendrobranchiata</taxon>
        <taxon>Penaeoidea</taxon>
        <taxon>Penaeidae</taxon>
        <taxon>Penaeus</taxon>
    </lineage>
</organism>
<sequence>MRLICKVAKTGGFPRCVLISLATVLLATSGDSLQILGVYRNVGLAESLVSYRRLGSPSEAKCIEKCLFDFACYAFTAHQPEKGVINCYFARIPVNESVLEPLPSAFTYYKAETVNEPLSSAALPVEESEGNMAALLNRTEQALPSAMRVSPHTDNLTTTAPAETTDASGESLLTASGDIPSGAETTTDSEDSTSVSGEFNVCFRRFNICFRKFSCFRRHICFRRCFRRSTSSEIQLCFRRFSVCFRRIPTLLRSSSSLLQEISTSASGGIQHLLQEIQTNCSFRRSTSASGDSRLLQEVQASASGDSAVNVLQRQEIQRLLLQETSSVCFRRIQIICFRRFNVCFRRFNICFRRFNVCFRRLQESSASRRINICSGITASASGIHVCFRRFNVCFRRFNICFRNSASFSVCFRDCFRNSSVCFRRFNVCFRRSGRLCFRRFSVCFRRFSVCFRRFNVRFNVCFREFRRFSVCFRRLPAFRRFKLQRNSALQRRFNVCFRRISTTRRISVCFRRISVCFRRFNVCFRRFNVCFRRFNICFRKFNICFKRFNISSW</sequence>
<feature type="compositionally biased region" description="Polar residues" evidence="1">
    <location>
        <begin position="152"/>
        <end position="174"/>
    </location>
</feature>
<protein>
    <submittedName>
        <fullName evidence="2">Putative spidroin-1-like</fullName>
    </submittedName>
</protein>
<dbReference type="AlphaFoldDB" id="A0A3R7M261"/>
<name>A0A3R7M261_PENVA</name>
<proteinExistence type="predicted"/>
<reference evidence="2 3" key="1">
    <citation type="submission" date="2018-04" db="EMBL/GenBank/DDBJ databases">
        <authorList>
            <person name="Zhang X."/>
            <person name="Yuan J."/>
            <person name="Li F."/>
            <person name="Xiang J."/>
        </authorList>
    </citation>
    <scope>NUCLEOTIDE SEQUENCE [LARGE SCALE GENOMIC DNA]</scope>
    <source>
        <tissue evidence="2">Muscle</tissue>
    </source>
</reference>
<feature type="region of interest" description="Disordered" evidence="1">
    <location>
        <begin position="148"/>
        <end position="194"/>
    </location>
</feature>
<keyword evidence="3" id="KW-1185">Reference proteome</keyword>
<evidence type="ECO:0000313" key="2">
    <source>
        <dbReference type="EMBL" id="ROT65220.1"/>
    </source>
</evidence>